<dbReference type="Proteomes" id="UP000016464">
    <property type="component" value="Unassembled WGS sequence"/>
</dbReference>
<keyword evidence="3" id="KW-1185">Reference proteome</keyword>
<dbReference type="InterPro" id="IPR018721">
    <property type="entry name" value="DUF2252"/>
</dbReference>
<comment type="caution">
    <text evidence="2">The sequence shown here is derived from an EMBL/GenBank/DDBJ whole genome shotgun (WGS) entry which is preliminary data.</text>
</comment>
<evidence type="ECO:0008006" key="4">
    <source>
        <dbReference type="Google" id="ProtNLM"/>
    </source>
</evidence>
<dbReference type="eggNOG" id="COG4320">
    <property type="taxonomic scope" value="Bacteria"/>
</dbReference>
<dbReference type="EMBL" id="ATCL01000014">
    <property type="protein sequence ID" value="ERG67425.1"/>
    <property type="molecule type" value="Genomic_DNA"/>
</dbReference>
<organism evidence="2 3">
    <name type="scientific">Exiguobacterium chiriqhucha RW-2</name>
    <dbReference type="NCBI Taxonomy" id="1345023"/>
    <lineage>
        <taxon>Bacteria</taxon>
        <taxon>Bacillati</taxon>
        <taxon>Bacillota</taxon>
        <taxon>Bacilli</taxon>
        <taxon>Bacillales</taxon>
        <taxon>Bacillales Family XII. Incertae Sedis</taxon>
        <taxon>Exiguobacterium</taxon>
    </lineage>
</organism>
<dbReference type="InterPro" id="IPR011009">
    <property type="entry name" value="Kinase-like_dom_sf"/>
</dbReference>
<sequence>MREGEKAMFTSVKQQIRRETLATVLDYYDKSIRNLSEAARDEKYNKMSATPFSFFRGSSHLFYYDFAKVPLAFDTDASHPTFIQGDLHFENFGVFEDGAGTIIYDVNDFDEAYLGSYLFDVLRMAISVDLFAAESGFDATRAIETYADTYARAIERYANGKDEDVQFTKANTCKAIKKVIKKAEKKKDAFMAERTEVRDEERYFATSDDLVPVSPKTAKQIKQAWPDYLSSLSEKHRHHADHYKIKDIAIKRESGTASIGLERYYILIEGADEEHDEDLILEMKQAQSAVPSLFLPTHPLFEDGLSHQGARVIAAQRAMVHSRDPYLGYLTIDGNEYYVRQRSPYKRKVKAKHIKNEESLIETLKVQAEITAKIHARADADANVLDYEASERIAAAIGVSRPLFIRQITRWSQFYANQVRFDFEAFQTWLTTRSETHV</sequence>
<evidence type="ECO:0000313" key="3">
    <source>
        <dbReference type="Proteomes" id="UP000016464"/>
    </source>
</evidence>
<dbReference type="Pfam" id="PF10009">
    <property type="entry name" value="DUF2252"/>
    <property type="match status" value="1"/>
</dbReference>
<evidence type="ECO:0000256" key="1">
    <source>
        <dbReference type="SAM" id="Coils"/>
    </source>
</evidence>
<evidence type="ECO:0000313" key="2">
    <source>
        <dbReference type="EMBL" id="ERG67425.1"/>
    </source>
</evidence>
<dbReference type="STRING" id="1385984.GCA_000702565_00283"/>
<protein>
    <recommendedName>
        <fullName evidence="4">DUF2252 domain-containing protein</fullName>
    </recommendedName>
</protein>
<keyword evidence="1" id="KW-0175">Coiled coil</keyword>
<feature type="coiled-coil region" evidence="1">
    <location>
        <begin position="173"/>
        <end position="200"/>
    </location>
</feature>
<dbReference type="AlphaFoldDB" id="U1N4E1"/>
<dbReference type="PANTHER" id="PTHR39441:SF1">
    <property type="entry name" value="DUF2252 DOMAIN-CONTAINING PROTEIN"/>
    <property type="match status" value="1"/>
</dbReference>
<dbReference type="SUPFAM" id="SSF56112">
    <property type="entry name" value="Protein kinase-like (PK-like)"/>
    <property type="match status" value="1"/>
</dbReference>
<name>U1N4E1_9BACL</name>
<accession>U1N4E1</accession>
<gene>
    <name evidence="2" type="ORF">M467_09050</name>
</gene>
<dbReference type="PANTHER" id="PTHR39441">
    <property type="entry name" value="DUF2252 DOMAIN-CONTAINING PROTEIN"/>
    <property type="match status" value="1"/>
</dbReference>
<dbReference type="PATRIC" id="fig|1345023.5.peg.825"/>
<reference evidence="2 3" key="1">
    <citation type="journal article" date="2013" name="Genome Announc.">
        <title>Draft Genome Sequence of Exiguobacterium pavilionensis Strain RW-2, with Wide Thermal, Salinity, and pH Tolerance, Isolated from Modern Freshwater Microbialites.</title>
        <authorList>
            <person name="White R.A.III."/>
            <person name="Grassa C.J."/>
            <person name="Suttle C.A."/>
        </authorList>
    </citation>
    <scope>NUCLEOTIDE SEQUENCE [LARGE SCALE GENOMIC DNA]</scope>
    <source>
        <strain evidence="2 3">RW-2</strain>
    </source>
</reference>
<proteinExistence type="predicted"/>